<dbReference type="EMBL" id="ADFV01105318">
    <property type="status" value="NOT_ANNOTATED_CDS"/>
    <property type="molecule type" value="Genomic_DNA"/>
</dbReference>
<evidence type="ECO:0000313" key="5">
    <source>
        <dbReference type="Ensembl" id="ENSNLEP00000014261.2"/>
    </source>
</evidence>
<proteinExistence type="inferred from homology"/>
<reference evidence="5" key="2">
    <citation type="submission" date="2025-08" db="UniProtKB">
        <authorList>
            <consortium name="Ensembl"/>
        </authorList>
    </citation>
    <scope>IDENTIFICATION</scope>
</reference>
<dbReference type="GO" id="GO:1900087">
    <property type="term" value="P:positive regulation of G1/S transition of mitotic cell cycle"/>
    <property type="evidence" value="ECO:0007669"/>
    <property type="project" value="Ensembl"/>
</dbReference>
<dbReference type="GO" id="GO:0000122">
    <property type="term" value="P:negative regulation of transcription by RNA polymerase II"/>
    <property type="evidence" value="ECO:0007669"/>
    <property type="project" value="Ensembl"/>
</dbReference>
<dbReference type="PANTHER" id="PTHR12315:SF0">
    <property type="entry name" value="7SK SNRNA METHYLPHOSPHATE CAPPING ENZYME"/>
    <property type="match status" value="1"/>
</dbReference>
<accession>G1RLZ7</accession>
<dbReference type="GO" id="GO:0040031">
    <property type="term" value="P:snRNA modification"/>
    <property type="evidence" value="ECO:0007669"/>
    <property type="project" value="Ensembl"/>
</dbReference>
<dbReference type="EMBL" id="ADFV01105317">
    <property type="status" value="NOT_ANNOTATED_CDS"/>
    <property type="molecule type" value="Genomic_DNA"/>
</dbReference>
<dbReference type="Ensembl" id="ENSNLET00000014966.2">
    <property type="protein sequence ID" value="ENSNLEP00000014261.2"/>
    <property type="gene ID" value="ENSNLEG00000011734.2"/>
</dbReference>
<feature type="compositionally biased region" description="Low complexity" evidence="3">
    <location>
        <begin position="50"/>
        <end position="64"/>
    </location>
</feature>
<evidence type="ECO:0000313" key="6">
    <source>
        <dbReference type="Proteomes" id="UP000001073"/>
    </source>
</evidence>
<feature type="compositionally biased region" description="Low complexity" evidence="3">
    <location>
        <begin position="305"/>
        <end position="326"/>
    </location>
</feature>
<dbReference type="GO" id="GO:0097322">
    <property type="term" value="F:7SK snRNA binding"/>
    <property type="evidence" value="ECO:0007669"/>
    <property type="project" value="Ensembl"/>
</dbReference>
<dbReference type="InterPro" id="IPR029063">
    <property type="entry name" value="SAM-dependent_MTases_sf"/>
</dbReference>
<dbReference type="PROSITE" id="PS51515">
    <property type="entry name" value="BIN3_SAM"/>
    <property type="match status" value="1"/>
</dbReference>
<evidence type="ECO:0000256" key="2">
    <source>
        <dbReference type="RuleBase" id="RU367087"/>
    </source>
</evidence>
<evidence type="ECO:0000259" key="4">
    <source>
        <dbReference type="PROSITE" id="PS51515"/>
    </source>
</evidence>
<name>G1RLZ7_NOMLE</name>
<feature type="region of interest" description="Disordered" evidence="3">
    <location>
        <begin position="1"/>
        <end position="281"/>
    </location>
</feature>
<reference evidence="5" key="3">
    <citation type="submission" date="2025-09" db="UniProtKB">
        <authorList>
            <consortium name="Ensembl"/>
        </authorList>
    </citation>
    <scope>IDENTIFICATION</scope>
</reference>
<feature type="domain" description="Bin3-type SAM" evidence="4">
    <location>
        <begin position="398"/>
        <end position="578"/>
    </location>
</feature>
<dbReference type="InParanoid" id="G1RLZ7"/>
<dbReference type="PANTHER" id="PTHR12315">
    <property type="entry name" value="BICOID-INTERACTING PROTEIN RELATED"/>
    <property type="match status" value="1"/>
</dbReference>
<dbReference type="HOGENOM" id="CLU_004729_3_3_1"/>
<dbReference type="InterPro" id="IPR039772">
    <property type="entry name" value="Bin3-like"/>
</dbReference>
<evidence type="ECO:0000256" key="3">
    <source>
        <dbReference type="SAM" id="MobiDB-lite"/>
    </source>
</evidence>
<protein>
    <recommendedName>
        <fullName evidence="2">RNA methyltransferase</fullName>
        <ecNumber evidence="2">2.1.1.-</ecNumber>
    </recommendedName>
</protein>
<dbReference type="eggNOG" id="KOG2899">
    <property type="taxonomic scope" value="Eukaryota"/>
</dbReference>
<feature type="compositionally biased region" description="Basic residues" evidence="3">
    <location>
        <begin position="327"/>
        <end position="336"/>
    </location>
</feature>
<gene>
    <name evidence="5" type="primary">MEPCE</name>
</gene>
<reference evidence="5 6" key="1">
    <citation type="submission" date="2012-10" db="EMBL/GenBank/DDBJ databases">
        <authorList>
            <consortium name="Gibbon Genome Sequencing Consortium"/>
        </authorList>
    </citation>
    <scope>NUCLEOTIDE SEQUENCE [LARGE SCALE GENOMIC DNA]</scope>
</reference>
<dbReference type="GeneTree" id="ENSGT00940000153993"/>
<dbReference type="AlphaFoldDB" id="G1RLZ7"/>
<dbReference type="Gene3D" id="3.40.50.150">
    <property type="entry name" value="Vaccinia Virus protein VP39"/>
    <property type="match status" value="1"/>
</dbReference>
<dbReference type="STRING" id="61853.ENSNLEP00000014261"/>
<feature type="compositionally biased region" description="Basic and acidic residues" evidence="3">
    <location>
        <begin position="1"/>
        <end position="10"/>
    </location>
</feature>
<dbReference type="GO" id="GO:1990276">
    <property type="term" value="F:RNA 5'-gamma-phosphate methyltransferase activity"/>
    <property type="evidence" value="ECO:0007669"/>
    <property type="project" value="Ensembl"/>
</dbReference>
<dbReference type="EMBL" id="ADFV01105319">
    <property type="status" value="NOT_ANNOTATED_CDS"/>
    <property type="molecule type" value="Genomic_DNA"/>
</dbReference>
<keyword evidence="1 2" id="KW-0949">S-adenosyl-L-methionine</keyword>
<keyword evidence="6" id="KW-1185">Reference proteome</keyword>
<dbReference type="GO" id="GO:0001510">
    <property type="term" value="P:RNA methylation"/>
    <property type="evidence" value="ECO:0007669"/>
    <property type="project" value="Ensembl"/>
</dbReference>
<dbReference type="InterPro" id="IPR024160">
    <property type="entry name" value="BIN3_SAM-bd_dom"/>
</dbReference>
<organism evidence="5 6">
    <name type="scientific">Nomascus leucogenys</name>
    <name type="common">Northern white-cheeked gibbon</name>
    <name type="synonym">Hylobates leucogenys</name>
    <dbReference type="NCBI Taxonomy" id="61853"/>
    <lineage>
        <taxon>Eukaryota</taxon>
        <taxon>Metazoa</taxon>
        <taxon>Chordata</taxon>
        <taxon>Craniata</taxon>
        <taxon>Vertebrata</taxon>
        <taxon>Euteleostomi</taxon>
        <taxon>Mammalia</taxon>
        <taxon>Eutheria</taxon>
        <taxon>Euarchontoglires</taxon>
        <taxon>Primates</taxon>
        <taxon>Haplorrhini</taxon>
        <taxon>Catarrhini</taxon>
        <taxon>Hylobatidae</taxon>
        <taxon>Nomascus</taxon>
    </lineage>
</organism>
<dbReference type="CDD" id="cd02440">
    <property type="entry name" value="AdoMet_MTases"/>
    <property type="match status" value="1"/>
</dbReference>
<dbReference type="GO" id="GO:1905382">
    <property type="term" value="P:positive regulation of snRNA transcription by RNA polymerase II"/>
    <property type="evidence" value="ECO:0007669"/>
    <property type="project" value="Ensembl"/>
</dbReference>
<feature type="compositionally biased region" description="Polar residues" evidence="3">
    <location>
        <begin position="81"/>
        <end position="94"/>
    </location>
</feature>
<evidence type="ECO:0000256" key="1">
    <source>
        <dbReference type="PROSITE-ProRule" id="PRU00848"/>
    </source>
</evidence>
<dbReference type="OMA" id="PVSMAIC"/>
<feature type="compositionally biased region" description="Basic residues" evidence="3">
    <location>
        <begin position="225"/>
        <end position="236"/>
    </location>
</feature>
<sequence>MIEMAAEKEPFLVPAPPPPLKDESGGGGGPTVPPHQEAASGELRGGTERGPGPCAPSAGSPATGVGRESPGAAATSPGGPQAQQHRGSGPQAQSHGEARLSDPPGRAAPPDVGEERRGGGGTELGPPAPPRPRNGYQPHRPPGGGGGKRRNSCNVGGGGGGFKHPAFKRRRRVNSDCDSTPKSSPLPAKGRDPVEILIPKDITDPLSLNTCTDEGHVVLASPLKTGRKRHRHRGQHHQQQQAAGGSESHPVPPTAPLTPSLHGEGASQQPRHRGQNRDAPQPYELNTAINCRDEVVSPLPSALQGPSGSLSAPPAASVMSAPPSSSSRHRKRRRTSSKSEAGARGGGQGPKEKGRGSWGGRHHHHHPLPAAGFKKQQRKFQYGNYCKYYGYRNPSCEDGRLRVLKPEWFRGRDVLDLGCNVGHLTLSIACKWGPSRMVGLDIDSRLIHSARQNIRHYLSEELRLPPQTLEGDPGAEGEEGTTTVRKRSCFPASLTASRGPIAAPQVPLDGADTSVFPNNVVFVTVRGSREPLLGVSSLITWKGGVSTLGYELVATPHNTSKGFQRPVYLFHKARSPSH</sequence>
<dbReference type="GO" id="GO:0120259">
    <property type="term" value="C:7SK snRNP"/>
    <property type="evidence" value="ECO:0007669"/>
    <property type="project" value="Ensembl"/>
</dbReference>
<keyword evidence="2" id="KW-0808">Transferase</keyword>
<dbReference type="Proteomes" id="UP000001073">
    <property type="component" value="Chromosome 17"/>
</dbReference>
<dbReference type="SUPFAM" id="SSF53335">
    <property type="entry name" value="S-adenosyl-L-methionine-dependent methyltransferases"/>
    <property type="match status" value="1"/>
</dbReference>
<comment type="similarity">
    <text evidence="2">Belongs to the methyltransferase superfamily.</text>
</comment>
<dbReference type="EC" id="2.1.1.-" evidence="2"/>
<feature type="region of interest" description="Disordered" evidence="3">
    <location>
        <begin position="298"/>
        <end position="374"/>
    </location>
</feature>
<dbReference type="FunCoup" id="G1RLZ7">
    <property type="interactions" value="2617"/>
</dbReference>
<dbReference type="GO" id="GO:1904871">
    <property type="term" value="P:positive regulation of protein localization to Cajal body"/>
    <property type="evidence" value="ECO:0007669"/>
    <property type="project" value="Ensembl"/>
</dbReference>
<keyword evidence="2" id="KW-0489">Methyltransferase</keyword>